<organism evidence="3 4">
    <name type="scientific">Vreelandella janggokensis</name>
    <dbReference type="NCBI Taxonomy" id="370767"/>
    <lineage>
        <taxon>Bacteria</taxon>
        <taxon>Pseudomonadati</taxon>
        <taxon>Pseudomonadota</taxon>
        <taxon>Gammaproteobacteria</taxon>
        <taxon>Oceanospirillales</taxon>
        <taxon>Halomonadaceae</taxon>
        <taxon>Vreelandella</taxon>
    </lineage>
</organism>
<gene>
    <name evidence="3" type="ORF">L0635_02690</name>
</gene>
<accession>A0ABT4IQP0</accession>
<protein>
    <submittedName>
        <fullName evidence="3">DUF4401 domain-containing protein</fullName>
    </submittedName>
</protein>
<name>A0ABT4IQP0_9GAMM</name>
<feature type="transmembrane region" description="Helical" evidence="1">
    <location>
        <begin position="92"/>
        <end position="112"/>
    </location>
</feature>
<comment type="caution">
    <text evidence="3">The sequence shown here is derived from an EMBL/GenBank/DDBJ whole genome shotgun (WGS) entry which is preliminary data.</text>
</comment>
<sequence length="355" mass="38831">MTRETTPLIIRLDQAGIPLNEHDTAASPEVPWFVRLLQAFSGWLAALFLLGFIGLGAMSVVESSTASMGLGIAMIVAAFALLRAARSDVLEHLALAVSLVGQLLVAWAWVMVWETSAYLWWPLLGLQVVLALVMPSLVHRSFSAFAASLALYMALAMSALDQAASGLVLLALTLFWLNEFRWPRHIRSVQAWGYGLLVGLLVLQGVAHVGQPLLIQFESHSTGTGGWVAPWLNTIVLALTLALLLQRVFKTQPRHWSVFVGVAALLLMSLYVPMVVQGVVVMLLGVAIGHRLLMGLGVLSLLVGMGSYYYWLDTTLLIKALTLLVIGVLSFVLRWVLRKSLRVWHGAITPREPRS</sequence>
<evidence type="ECO:0000259" key="2">
    <source>
        <dbReference type="Pfam" id="PF14351"/>
    </source>
</evidence>
<feature type="transmembrane region" description="Helical" evidence="1">
    <location>
        <begin position="258"/>
        <end position="285"/>
    </location>
</feature>
<dbReference type="RefSeq" id="WP_268901053.1">
    <property type="nucleotide sequence ID" value="NZ_JAKNQT010000004.1"/>
</dbReference>
<feature type="transmembrane region" description="Helical" evidence="1">
    <location>
        <begin position="227"/>
        <end position="246"/>
    </location>
</feature>
<keyword evidence="1" id="KW-0472">Membrane</keyword>
<feature type="transmembrane region" description="Helical" evidence="1">
    <location>
        <begin position="150"/>
        <end position="177"/>
    </location>
</feature>
<dbReference type="Pfam" id="PF14351">
    <property type="entry name" value="DUF4401"/>
    <property type="match status" value="1"/>
</dbReference>
<feature type="transmembrane region" description="Helical" evidence="1">
    <location>
        <begin position="40"/>
        <end position="60"/>
    </location>
</feature>
<keyword evidence="4" id="KW-1185">Reference proteome</keyword>
<evidence type="ECO:0000313" key="3">
    <source>
        <dbReference type="EMBL" id="MCZ0925986.1"/>
    </source>
</evidence>
<feature type="transmembrane region" description="Helical" evidence="1">
    <location>
        <begin position="118"/>
        <end position="138"/>
    </location>
</feature>
<keyword evidence="1" id="KW-0812">Transmembrane</keyword>
<dbReference type="Proteomes" id="UP001321125">
    <property type="component" value="Unassembled WGS sequence"/>
</dbReference>
<feature type="transmembrane region" description="Helical" evidence="1">
    <location>
        <begin position="292"/>
        <end position="311"/>
    </location>
</feature>
<reference evidence="3 4" key="1">
    <citation type="submission" date="2022-02" db="EMBL/GenBank/DDBJ databases">
        <title>Study of halophilic communities from a Mexican lake.</title>
        <authorList>
            <person name="Hernandez-Soto L.M."/>
            <person name="Martinez-Abarca F."/>
            <person name="Ramirez-Saad H.C."/>
            <person name="Aguirre-Garrido J.F."/>
        </authorList>
    </citation>
    <scope>NUCLEOTIDE SEQUENCE [LARGE SCALE GENOMIC DNA]</scope>
    <source>
        <strain evidence="3 4">Hjan13</strain>
    </source>
</reference>
<dbReference type="EMBL" id="JAKNQU010000001">
    <property type="protein sequence ID" value="MCZ0925986.1"/>
    <property type="molecule type" value="Genomic_DNA"/>
</dbReference>
<feature type="transmembrane region" description="Helical" evidence="1">
    <location>
        <begin position="317"/>
        <end position="337"/>
    </location>
</feature>
<feature type="transmembrane region" description="Helical" evidence="1">
    <location>
        <begin position="66"/>
        <end position="85"/>
    </location>
</feature>
<dbReference type="InterPro" id="IPR025513">
    <property type="entry name" value="DUF4401"/>
</dbReference>
<evidence type="ECO:0000256" key="1">
    <source>
        <dbReference type="SAM" id="Phobius"/>
    </source>
</evidence>
<feature type="transmembrane region" description="Helical" evidence="1">
    <location>
        <begin position="192"/>
        <end position="215"/>
    </location>
</feature>
<feature type="domain" description="DUF4401" evidence="2">
    <location>
        <begin position="31"/>
        <end position="339"/>
    </location>
</feature>
<keyword evidence="1" id="KW-1133">Transmembrane helix</keyword>
<evidence type="ECO:0000313" key="4">
    <source>
        <dbReference type="Proteomes" id="UP001321125"/>
    </source>
</evidence>
<proteinExistence type="predicted"/>